<dbReference type="EMBL" id="JAQQAL010000022">
    <property type="protein sequence ID" value="MDC7227120.1"/>
    <property type="molecule type" value="Genomic_DNA"/>
</dbReference>
<keyword evidence="2" id="KW-0378">Hydrolase</keyword>
<dbReference type="Proteomes" id="UP001221217">
    <property type="component" value="Unassembled WGS sequence"/>
</dbReference>
<accession>A0AAJ1MN02</accession>
<sequence>MSKNNCLYSGDYNLKLYINGDLLEPSRLIRIIENDVFRIELRIEGADAVYLHTDMTSEHLEMVKMNYQHGVYNLEVNPVRCGRAMFRFAAETEQRLMWEPDEYHQILTDPSVMDSIRMYTLIPNITGNIAGWTEKLKQIYKMGFNAVHILPFTRMCSSESPYSAADLFSIDSDYAANTDEFRAFAKAAADYGIMICLDIVLNHIGFENLICREHGNWIVPDPKRPDGMKRAGCYHQDSWISWEDLVLVNYEHPDLSIRYEIYDYMLEYVNFWIDAAGAENIMIRLDNLHSSNEHFIRWLIPQIRKVHPGIIILSEFFGDEYQIDNAVINYGLNLITANSWEFPFAPNLQRYISSLHSRRGVVKYFLSPVSHDTESAAVLFGTPDSSIPRYAVCALMGTGVTGIVQGYENGVEKKINFIGRKVDKNAVGAKDYSNFIAEVNSLLAAELCLSVKGNIDFYDTANDSLIVCKRRDEDGGILIAVNLDIYNSHSLDYPLIGKAETLISERSELAYNKNDDRIHINLNSCGVCVVRTGK</sequence>
<dbReference type="GO" id="GO:0005975">
    <property type="term" value="P:carbohydrate metabolic process"/>
    <property type="evidence" value="ECO:0007669"/>
    <property type="project" value="InterPro"/>
</dbReference>
<gene>
    <name evidence="2" type="ORF">PQJ61_10195</name>
</gene>
<name>A0AAJ1MN02_9SPIO</name>
<dbReference type="SUPFAM" id="SSF51445">
    <property type="entry name" value="(Trans)glycosidases"/>
    <property type="match status" value="1"/>
</dbReference>
<dbReference type="InterPro" id="IPR006047">
    <property type="entry name" value="GH13_cat_dom"/>
</dbReference>
<comment type="caution">
    <text evidence="2">The sequence shown here is derived from an EMBL/GenBank/DDBJ whole genome shotgun (WGS) entry which is preliminary data.</text>
</comment>
<dbReference type="Pfam" id="PF14701">
    <property type="entry name" value="hDGE_amylase"/>
    <property type="match status" value="1"/>
</dbReference>
<dbReference type="InterPro" id="IPR032792">
    <property type="entry name" value="AGL_glucanoTrfase"/>
</dbReference>
<evidence type="ECO:0000313" key="2">
    <source>
        <dbReference type="EMBL" id="MDC7227120.1"/>
    </source>
</evidence>
<feature type="domain" description="Glycosyl hydrolase family 13 catalytic" evidence="1">
    <location>
        <begin position="105"/>
        <end position="446"/>
    </location>
</feature>
<dbReference type="SMART" id="SM00642">
    <property type="entry name" value="Aamy"/>
    <property type="match status" value="1"/>
</dbReference>
<dbReference type="PANTHER" id="PTHR47786:SF2">
    <property type="entry name" value="GLYCOSYL HYDROLASE FAMILY 13 CATALYTIC DOMAIN-CONTAINING PROTEIN"/>
    <property type="match status" value="1"/>
</dbReference>
<dbReference type="Gene3D" id="3.20.20.80">
    <property type="entry name" value="Glycosidases"/>
    <property type="match status" value="1"/>
</dbReference>
<proteinExistence type="predicted"/>
<organism evidence="2 3">
    <name type="scientific">Candidatus Thalassospirochaeta sargassi</name>
    <dbReference type="NCBI Taxonomy" id="3119039"/>
    <lineage>
        <taxon>Bacteria</taxon>
        <taxon>Pseudomonadati</taxon>
        <taxon>Spirochaetota</taxon>
        <taxon>Spirochaetia</taxon>
        <taxon>Spirochaetales</taxon>
        <taxon>Spirochaetaceae</taxon>
        <taxon>Candidatus Thalassospirochaeta</taxon>
    </lineage>
</organism>
<reference evidence="2 3" key="1">
    <citation type="submission" date="2022-12" db="EMBL/GenBank/DDBJ databases">
        <title>Metagenome assembled genome from gulf of manar.</title>
        <authorList>
            <person name="Kohli P."/>
            <person name="Pk S."/>
            <person name="Venkata Ramana C."/>
            <person name="Sasikala C."/>
        </authorList>
    </citation>
    <scope>NUCLEOTIDE SEQUENCE [LARGE SCALE GENOMIC DNA]</scope>
    <source>
        <strain evidence="2">JB008</strain>
    </source>
</reference>
<evidence type="ECO:0000259" key="1">
    <source>
        <dbReference type="SMART" id="SM00642"/>
    </source>
</evidence>
<dbReference type="InterPro" id="IPR017853">
    <property type="entry name" value="GH"/>
</dbReference>
<evidence type="ECO:0000313" key="3">
    <source>
        <dbReference type="Proteomes" id="UP001221217"/>
    </source>
</evidence>
<dbReference type="AlphaFoldDB" id="A0AAJ1MN02"/>
<dbReference type="PANTHER" id="PTHR47786">
    <property type="entry name" value="ALPHA-1,4-GLUCAN:MALTOSE-1-PHOSPHATE MALTOSYLTRANSFERASE"/>
    <property type="match status" value="1"/>
</dbReference>
<dbReference type="GO" id="GO:0016787">
    <property type="term" value="F:hydrolase activity"/>
    <property type="evidence" value="ECO:0007669"/>
    <property type="project" value="UniProtKB-KW"/>
</dbReference>
<protein>
    <submittedName>
        <fullName evidence="2">Alpha-amylase family glycosyl hydrolase</fullName>
    </submittedName>
</protein>